<evidence type="ECO:0000256" key="1">
    <source>
        <dbReference type="ARBA" id="ARBA00022729"/>
    </source>
</evidence>
<keyword evidence="1" id="KW-0732">Signal</keyword>
<dbReference type="InterPro" id="IPR029050">
    <property type="entry name" value="Immunoprotect_excell_Ig-like"/>
</dbReference>
<reference evidence="2" key="1">
    <citation type="submission" date="2020-05" db="EMBL/GenBank/DDBJ databases">
        <authorList>
            <person name="Chiriac C."/>
            <person name="Salcher M."/>
            <person name="Ghai R."/>
            <person name="Kavagutti S V."/>
        </authorList>
    </citation>
    <scope>NUCLEOTIDE SEQUENCE</scope>
</reference>
<gene>
    <name evidence="2" type="ORF">UFOPK3820_00356</name>
</gene>
<dbReference type="AlphaFoldDB" id="A0A6J5YVV7"/>
<protein>
    <submittedName>
        <fullName evidence="2">Unannotated protein</fullName>
    </submittedName>
</protein>
<dbReference type="EMBL" id="CAESAB010000008">
    <property type="protein sequence ID" value="CAB4333118.1"/>
    <property type="molecule type" value="Genomic_DNA"/>
</dbReference>
<organism evidence="2">
    <name type="scientific">freshwater metagenome</name>
    <dbReference type="NCBI Taxonomy" id="449393"/>
    <lineage>
        <taxon>unclassified sequences</taxon>
        <taxon>metagenomes</taxon>
        <taxon>ecological metagenomes</taxon>
    </lineage>
</organism>
<accession>A0A6J5YVV7</accession>
<sequence>MIVGSQVSKLAIASLVVLLCSGCSAVGDGKTTIKPSPLSSFSEDADAEMGSRNNPIALGKSVVVNGWKVQVESVNKDALKVVRASDPYSESPASNERYVLLKIRATYIGEESGEPSSDLRFKIVGSKGNTFSKSCGYSSDTFDNNGETFPDATVEGSLCFTVDANQISGATVSVQGDYSTENRKFLAID</sequence>
<name>A0A6J5YVV7_9ZZZZ</name>
<dbReference type="Gene3D" id="2.60.40.1240">
    <property type="match status" value="1"/>
</dbReference>
<proteinExistence type="predicted"/>
<evidence type="ECO:0000313" key="2">
    <source>
        <dbReference type="EMBL" id="CAB4333118.1"/>
    </source>
</evidence>